<feature type="domain" description="DUF3048" evidence="3">
    <location>
        <begin position="71"/>
        <end position="211"/>
    </location>
</feature>
<dbReference type="InterPro" id="IPR035328">
    <property type="entry name" value="DUF3048_C"/>
</dbReference>
<dbReference type="SUPFAM" id="SSF159774">
    <property type="entry name" value="YerB-like"/>
    <property type="match status" value="1"/>
</dbReference>
<dbReference type="PROSITE" id="PS51257">
    <property type="entry name" value="PROKAR_LIPOPROTEIN"/>
    <property type="match status" value="1"/>
</dbReference>
<dbReference type="OrthoDB" id="9779102at2"/>
<evidence type="ECO:0000259" key="3">
    <source>
        <dbReference type="Pfam" id="PF11258"/>
    </source>
</evidence>
<sequence>MKRFTAVHGKKRSAWLLLGCTALLLSGCGGDAGNSEESKASPTAQVTATASPSAKPASAQVDSNLPFRFPLTGLPTETDVKTRPYMVMVENAPQARPQTGLDQADIVYEILAEGEITRFVAVYQSHAAETIGPVRSIRPYFVEIGDALDAVIVHAGWSQDAMAILAGRKLAHLDEVYGDGAYYWRSTERKPPHNLYTSVDKIKMGAAAHKFRPEWNGPILTFAKDGQSKLTGPAVTQISIPYIMGYVVSYAYDAADGTYKRSMDGKPHLDKETGKQLATTNLLVLEAEHRILDKEGRRDVDVFGPGKGKVFQQGKSQDVTWERKNGIIRVYADGKEVPLIPGTTWVQIVPKGSAVTTQ</sequence>
<name>A0A4Y8PU39_9BACL</name>
<protein>
    <recommendedName>
        <fullName evidence="7">Lipoprotein YerB</fullName>
    </recommendedName>
</protein>
<organism evidence="5 6">
    <name type="scientific">Paenibacillus athensensis</name>
    <dbReference type="NCBI Taxonomy" id="1967502"/>
    <lineage>
        <taxon>Bacteria</taxon>
        <taxon>Bacillati</taxon>
        <taxon>Bacillota</taxon>
        <taxon>Bacilli</taxon>
        <taxon>Bacillales</taxon>
        <taxon>Paenibacillaceae</taxon>
        <taxon>Paenibacillus</taxon>
    </lineage>
</organism>
<dbReference type="Proteomes" id="UP000298246">
    <property type="component" value="Unassembled WGS sequence"/>
</dbReference>
<dbReference type="InterPro" id="IPR023158">
    <property type="entry name" value="YerB-like_sf"/>
</dbReference>
<dbReference type="AlphaFoldDB" id="A0A4Y8PU39"/>
<feature type="chain" id="PRO_5038720920" description="Lipoprotein YerB" evidence="2">
    <location>
        <begin position="32"/>
        <end position="358"/>
    </location>
</feature>
<feature type="signal peptide" evidence="2">
    <location>
        <begin position="1"/>
        <end position="31"/>
    </location>
</feature>
<dbReference type="InterPro" id="IPR021416">
    <property type="entry name" value="DUF3048_N"/>
</dbReference>
<gene>
    <name evidence="5" type="ORF">B5M42_21260</name>
</gene>
<dbReference type="Pfam" id="PF11258">
    <property type="entry name" value="DUF3048"/>
    <property type="match status" value="1"/>
</dbReference>
<evidence type="ECO:0000313" key="6">
    <source>
        <dbReference type="Proteomes" id="UP000298246"/>
    </source>
</evidence>
<evidence type="ECO:0000256" key="1">
    <source>
        <dbReference type="SAM" id="MobiDB-lite"/>
    </source>
</evidence>
<evidence type="ECO:0000256" key="2">
    <source>
        <dbReference type="SAM" id="SignalP"/>
    </source>
</evidence>
<reference evidence="5 6" key="1">
    <citation type="submission" date="2017-03" db="EMBL/GenBank/DDBJ databases">
        <title>Isolation of Levoglucosan Utilizing Bacteria.</title>
        <authorList>
            <person name="Arya A.S."/>
        </authorList>
    </citation>
    <scope>NUCLEOTIDE SEQUENCE [LARGE SCALE GENOMIC DNA]</scope>
    <source>
        <strain evidence="5 6">MEC069</strain>
    </source>
</reference>
<keyword evidence="2" id="KW-0732">Signal</keyword>
<dbReference type="RefSeq" id="WP_134756523.1">
    <property type="nucleotide sequence ID" value="NZ_MYFO02000015.1"/>
</dbReference>
<evidence type="ECO:0000259" key="4">
    <source>
        <dbReference type="Pfam" id="PF17479"/>
    </source>
</evidence>
<accession>A0A4Y8PU39</accession>
<dbReference type="EMBL" id="MYFO01000039">
    <property type="protein sequence ID" value="TFE84045.1"/>
    <property type="molecule type" value="Genomic_DNA"/>
</dbReference>
<keyword evidence="6" id="KW-1185">Reference proteome</keyword>
<dbReference type="Gene3D" id="3.50.90.10">
    <property type="entry name" value="YerB-like"/>
    <property type="match status" value="1"/>
</dbReference>
<feature type="compositionally biased region" description="Low complexity" evidence="1">
    <location>
        <begin position="47"/>
        <end position="59"/>
    </location>
</feature>
<comment type="caution">
    <text evidence="5">The sequence shown here is derived from an EMBL/GenBank/DDBJ whole genome shotgun (WGS) entry which is preliminary data.</text>
</comment>
<feature type="domain" description="DUF3048" evidence="4">
    <location>
        <begin position="239"/>
        <end position="346"/>
    </location>
</feature>
<evidence type="ECO:0000313" key="5">
    <source>
        <dbReference type="EMBL" id="TFE84045.1"/>
    </source>
</evidence>
<feature type="region of interest" description="Disordered" evidence="1">
    <location>
        <begin position="31"/>
        <end position="60"/>
    </location>
</feature>
<dbReference type="Pfam" id="PF17479">
    <property type="entry name" value="DUF3048_C"/>
    <property type="match status" value="1"/>
</dbReference>
<proteinExistence type="predicted"/>
<evidence type="ECO:0008006" key="7">
    <source>
        <dbReference type="Google" id="ProtNLM"/>
    </source>
</evidence>